<evidence type="ECO:0008006" key="3">
    <source>
        <dbReference type="Google" id="ProtNLM"/>
    </source>
</evidence>
<reference evidence="1 2" key="1">
    <citation type="submission" date="2017-02" db="EMBL/GenBank/DDBJ databases">
        <title>Trade-off between light-utilization and light-protection in marine flavobacteria.</title>
        <authorList>
            <person name="Kumagai Y."/>
            <person name="Yoshizawa S."/>
            <person name="Kogure K."/>
            <person name="Iwasaki W."/>
        </authorList>
    </citation>
    <scope>NUCLEOTIDE SEQUENCE [LARGE SCALE GENOMIC DNA]</scope>
    <source>
        <strain evidence="1 2">KCTC 23670</strain>
    </source>
</reference>
<proteinExistence type="predicted"/>
<dbReference type="RefSeq" id="WP_208889670.1">
    <property type="nucleotide sequence ID" value="NZ_CP019336.1"/>
</dbReference>
<dbReference type="Proteomes" id="UP000232721">
    <property type="component" value="Chromosome"/>
</dbReference>
<protein>
    <recommendedName>
        <fullName evidence="3">Glycosyltransferase 2-like domain-containing protein</fullName>
    </recommendedName>
</protein>
<evidence type="ECO:0000313" key="1">
    <source>
        <dbReference type="EMBL" id="AUC23637.1"/>
    </source>
</evidence>
<accession>A0ABM6Q370</accession>
<keyword evidence="2" id="KW-1185">Reference proteome</keyword>
<sequence length="135" mass="15750">MKKGIIIICNKNDLDILKEIRFKSLFNKEFKICIVNNGNNNKILNFLLKLNESSKFDISILNLRKEKALKLAMKAGVRFLSNLYDVQLFVHTTPKSVFKNNLKKKLESIKDENFINKKNERVLLRSVYSLNEITS</sequence>
<organism evidence="1 2">
    <name type="scientific">Polaribacter sejongensis</name>
    <dbReference type="NCBI Taxonomy" id="985043"/>
    <lineage>
        <taxon>Bacteria</taxon>
        <taxon>Pseudomonadati</taxon>
        <taxon>Bacteroidota</taxon>
        <taxon>Flavobacteriia</taxon>
        <taxon>Flavobacteriales</taxon>
        <taxon>Flavobacteriaceae</taxon>
    </lineage>
</organism>
<name>A0ABM6Q370_9FLAO</name>
<gene>
    <name evidence="1" type="ORF">BTO15_16730</name>
</gene>
<evidence type="ECO:0000313" key="2">
    <source>
        <dbReference type="Proteomes" id="UP000232721"/>
    </source>
</evidence>
<dbReference type="EMBL" id="CP019336">
    <property type="protein sequence ID" value="AUC23637.1"/>
    <property type="molecule type" value="Genomic_DNA"/>
</dbReference>